<dbReference type="OrthoDB" id="9811121at2"/>
<evidence type="ECO:0000256" key="1">
    <source>
        <dbReference type="ARBA" id="ARBA00008129"/>
    </source>
</evidence>
<dbReference type="RefSeq" id="WP_153980931.1">
    <property type="nucleotide sequence ID" value="NZ_BAAANZ010000022.1"/>
</dbReference>
<evidence type="ECO:0000313" key="4">
    <source>
        <dbReference type="Proteomes" id="UP000552883"/>
    </source>
</evidence>
<evidence type="ECO:0000313" key="3">
    <source>
        <dbReference type="EMBL" id="MBB5616922.1"/>
    </source>
</evidence>
<evidence type="ECO:0000259" key="2">
    <source>
        <dbReference type="PROSITE" id="PS50263"/>
    </source>
</evidence>
<dbReference type="AlphaFoldDB" id="A0A840XEJ7"/>
<dbReference type="PANTHER" id="PTHR46044">
    <property type="entry name" value="NITRILASE"/>
    <property type="match status" value="1"/>
</dbReference>
<dbReference type="PROSITE" id="PS00921">
    <property type="entry name" value="NITRIL_CHT_2"/>
    <property type="match status" value="1"/>
</dbReference>
<sequence>MTNVVQGGRRTIAIVQRPPAVLNLAESIDRAVSAIDEAANADLIVFPETWLTGYPAWVFGMAGWGDPEGKHWYGRLLRESPVLGAADDLNDALGPIRHAARRASSAVVLGLNERSRNGGTLYNSLATIDPEGRLANLHRKLVPTHTERIVWGAGDGAGLRSVDTPAGRVGGLICWEHWMPLARHALHEQGEQIHVAVWPDMTDTHEVAARSYALEGGCFVVSAALYLTSADLPSELVDAYRKGVGPHSEGDVLFDGGSSIASPDGTWLVEPVRGRAEIIKAEIDLDLVDEAHTDLDVAGHYSRPDVLRLHVDRSRFDPRGDTDDDR</sequence>
<protein>
    <submittedName>
        <fullName evidence="3">Putative amidohydrolase</fullName>
    </submittedName>
</protein>
<accession>A0A840XEJ7</accession>
<dbReference type="InterPro" id="IPR000132">
    <property type="entry name" value="Nitrilase/CN_hydratase_CS"/>
</dbReference>
<name>A0A840XEJ7_9MICO</name>
<dbReference type="SUPFAM" id="SSF56317">
    <property type="entry name" value="Carbon-nitrogen hydrolase"/>
    <property type="match status" value="1"/>
</dbReference>
<dbReference type="GO" id="GO:0000257">
    <property type="term" value="F:nitrilase activity"/>
    <property type="evidence" value="ECO:0007669"/>
    <property type="project" value="UniProtKB-ARBA"/>
</dbReference>
<keyword evidence="4" id="KW-1185">Reference proteome</keyword>
<keyword evidence="3" id="KW-0378">Hydrolase</keyword>
<organism evidence="3 4">
    <name type="scientific">Microcella frigidaquae</name>
    <dbReference type="NCBI Taxonomy" id="424758"/>
    <lineage>
        <taxon>Bacteria</taxon>
        <taxon>Bacillati</taxon>
        <taxon>Actinomycetota</taxon>
        <taxon>Actinomycetes</taxon>
        <taxon>Micrococcales</taxon>
        <taxon>Microbacteriaceae</taxon>
        <taxon>Microcella</taxon>
    </lineage>
</organism>
<dbReference type="Proteomes" id="UP000552883">
    <property type="component" value="Unassembled WGS sequence"/>
</dbReference>
<dbReference type="InterPro" id="IPR003010">
    <property type="entry name" value="C-N_Hydrolase"/>
</dbReference>
<dbReference type="InterPro" id="IPR036526">
    <property type="entry name" value="C-N_Hydrolase_sf"/>
</dbReference>
<dbReference type="InterPro" id="IPR044149">
    <property type="entry name" value="Nitrilases_CHs"/>
</dbReference>
<feature type="domain" description="CN hydrolase" evidence="2">
    <location>
        <begin position="10"/>
        <end position="285"/>
    </location>
</feature>
<reference evidence="3 4" key="1">
    <citation type="submission" date="2020-08" db="EMBL/GenBank/DDBJ databases">
        <title>Sequencing the genomes of 1000 actinobacteria strains.</title>
        <authorList>
            <person name="Klenk H.-P."/>
        </authorList>
    </citation>
    <scope>NUCLEOTIDE SEQUENCE [LARGE SCALE GENOMIC DNA]</scope>
    <source>
        <strain evidence="3 4">DSM 23889</strain>
    </source>
</reference>
<dbReference type="PANTHER" id="PTHR46044:SF1">
    <property type="entry name" value="CN HYDROLASE DOMAIN-CONTAINING PROTEIN"/>
    <property type="match status" value="1"/>
</dbReference>
<dbReference type="CDD" id="cd07564">
    <property type="entry name" value="nitrilases_CHs"/>
    <property type="match status" value="1"/>
</dbReference>
<dbReference type="Gene3D" id="3.60.110.10">
    <property type="entry name" value="Carbon-nitrogen hydrolase"/>
    <property type="match status" value="1"/>
</dbReference>
<proteinExistence type="inferred from homology"/>
<comment type="similarity">
    <text evidence="1">Belongs to the carbon-nitrogen hydrolase superfamily. Nitrilase family.</text>
</comment>
<dbReference type="Pfam" id="PF00795">
    <property type="entry name" value="CN_hydrolase"/>
    <property type="match status" value="1"/>
</dbReference>
<dbReference type="PROSITE" id="PS50263">
    <property type="entry name" value="CN_HYDROLASE"/>
    <property type="match status" value="1"/>
</dbReference>
<comment type="caution">
    <text evidence="3">The sequence shown here is derived from an EMBL/GenBank/DDBJ whole genome shotgun (WGS) entry which is preliminary data.</text>
</comment>
<dbReference type="EMBL" id="JACHBS010000001">
    <property type="protein sequence ID" value="MBB5616922.1"/>
    <property type="molecule type" value="Genomic_DNA"/>
</dbReference>
<gene>
    <name evidence="3" type="ORF">BJ959_000418</name>
</gene>